<feature type="domain" description="Arc-like DNA binding" evidence="2">
    <location>
        <begin position="123"/>
        <end position="160"/>
    </location>
</feature>
<dbReference type="AlphaFoldDB" id="A0A7K1UII3"/>
<dbReference type="Gene3D" id="1.10.1220.10">
    <property type="entry name" value="Met repressor-like"/>
    <property type="match status" value="1"/>
</dbReference>
<dbReference type="GO" id="GO:0006355">
    <property type="term" value="P:regulation of DNA-templated transcription"/>
    <property type="evidence" value="ECO:0007669"/>
    <property type="project" value="InterPro"/>
</dbReference>
<evidence type="ECO:0000256" key="1">
    <source>
        <dbReference type="SAM" id="MobiDB-lite"/>
    </source>
</evidence>
<accession>A0A7K1UII3</accession>
<feature type="compositionally biased region" description="Polar residues" evidence="1">
    <location>
        <begin position="153"/>
        <end position="174"/>
    </location>
</feature>
<keyword evidence="4" id="KW-1185">Reference proteome</keyword>
<protein>
    <submittedName>
        <fullName evidence="3">Arc family DNA-binding protein</fullName>
    </submittedName>
</protein>
<dbReference type="InterPro" id="IPR013321">
    <property type="entry name" value="Arc_rbn_hlx_hlx"/>
</dbReference>
<feature type="region of interest" description="Disordered" evidence="1">
    <location>
        <begin position="94"/>
        <end position="119"/>
    </location>
</feature>
<dbReference type="Proteomes" id="UP000460157">
    <property type="component" value="Unassembled WGS sequence"/>
</dbReference>
<feature type="compositionally biased region" description="Pro residues" evidence="1">
    <location>
        <begin position="96"/>
        <end position="111"/>
    </location>
</feature>
<dbReference type="InterPro" id="IPR010985">
    <property type="entry name" value="Ribbon_hlx_hlx"/>
</dbReference>
<comment type="caution">
    <text evidence="3">The sequence shown here is derived from an EMBL/GenBank/DDBJ whole genome shotgun (WGS) entry which is preliminary data.</text>
</comment>
<name>A0A7K1UII3_9MICC</name>
<gene>
    <name evidence="3" type="ORF">GNZ21_07855</name>
</gene>
<evidence type="ECO:0000259" key="2">
    <source>
        <dbReference type="Pfam" id="PF03869"/>
    </source>
</evidence>
<dbReference type="EMBL" id="WRPM01000056">
    <property type="protein sequence ID" value="MVT26269.1"/>
    <property type="molecule type" value="Genomic_DNA"/>
</dbReference>
<feature type="region of interest" description="Disordered" evidence="1">
    <location>
        <begin position="153"/>
        <end position="180"/>
    </location>
</feature>
<dbReference type="GO" id="GO:0003677">
    <property type="term" value="F:DNA binding"/>
    <property type="evidence" value="ECO:0007669"/>
    <property type="project" value="UniProtKB-KW"/>
</dbReference>
<organism evidence="3 4">
    <name type="scientific">Nesterenkonia alkaliphila</name>
    <dbReference type="NCBI Taxonomy" id="1463631"/>
    <lineage>
        <taxon>Bacteria</taxon>
        <taxon>Bacillati</taxon>
        <taxon>Actinomycetota</taxon>
        <taxon>Actinomycetes</taxon>
        <taxon>Micrococcales</taxon>
        <taxon>Micrococcaceae</taxon>
        <taxon>Nesterenkonia</taxon>
    </lineage>
</organism>
<reference evidence="3 4" key="1">
    <citation type="submission" date="2019-12" db="EMBL/GenBank/DDBJ databases">
        <title>Nesterenkonia muleiensis sp. nov., a novel actinobacterium isolated from sap of Populus euphratica.</title>
        <authorList>
            <person name="Wang R."/>
        </authorList>
    </citation>
    <scope>NUCLEOTIDE SEQUENCE [LARGE SCALE GENOMIC DNA]</scope>
    <source>
        <strain evidence="3 4">F10</strain>
    </source>
</reference>
<proteinExistence type="predicted"/>
<dbReference type="Pfam" id="PF03869">
    <property type="entry name" value="Arc"/>
    <property type="match status" value="1"/>
</dbReference>
<keyword evidence="3" id="KW-0238">DNA-binding</keyword>
<dbReference type="SUPFAM" id="SSF47598">
    <property type="entry name" value="Ribbon-helix-helix"/>
    <property type="match status" value="1"/>
</dbReference>
<evidence type="ECO:0000313" key="4">
    <source>
        <dbReference type="Proteomes" id="UP000460157"/>
    </source>
</evidence>
<evidence type="ECO:0000313" key="3">
    <source>
        <dbReference type="EMBL" id="MVT26269.1"/>
    </source>
</evidence>
<dbReference type="InterPro" id="IPR005569">
    <property type="entry name" value="Arc_DNA-bd_dom"/>
</dbReference>
<sequence>MTSLWCYCDVMQFEEYVTVLQEGLAKATLLAPEEVRRTAELIGEVLEPEVRLALTRLASDLAEEITAELEGAVVEIHVRGGEPTVVVEQAEAPDAPQAPLPPEAPEPPAPAAPSDEGGTARLTLRLPESLKSQIEKAAAAEGRSTNTWLVQAAQQALSAPHSHTTRNPMGSSRRMTGWAH</sequence>